<keyword evidence="11" id="KW-0472">Membrane</keyword>
<dbReference type="EMBL" id="JAZGQO010000015">
    <property type="protein sequence ID" value="KAK6168980.1"/>
    <property type="molecule type" value="Genomic_DNA"/>
</dbReference>
<evidence type="ECO:0000256" key="4">
    <source>
        <dbReference type="ARBA" id="ARBA00022723"/>
    </source>
</evidence>
<reference evidence="13 14" key="1">
    <citation type="submission" date="2024-01" db="EMBL/GenBank/DDBJ databases">
        <title>The genome of the rayed Mediterranean limpet Patella caerulea (Linnaeus, 1758).</title>
        <authorList>
            <person name="Anh-Thu Weber A."/>
            <person name="Halstead-Nussloch G."/>
        </authorList>
    </citation>
    <scope>NUCLEOTIDE SEQUENCE [LARGE SCALE GENOMIC DNA]</scope>
    <source>
        <strain evidence="13">AATW-2023a</strain>
        <tissue evidence="13">Whole specimen</tissue>
    </source>
</reference>
<dbReference type="SUPFAM" id="SSF74650">
    <property type="entry name" value="Galactose mutarotase-like"/>
    <property type="match status" value="1"/>
</dbReference>
<keyword evidence="5 10" id="KW-0378">Hydrolase</keyword>
<evidence type="ECO:0000313" key="13">
    <source>
        <dbReference type="EMBL" id="KAK6168980.1"/>
    </source>
</evidence>
<keyword evidence="6 10" id="KW-0862">Zinc</keyword>
<dbReference type="PANTHER" id="PTHR11607">
    <property type="entry name" value="ALPHA-MANNOSIDASE"/>
    <property type="match status" value="1"/>
</dbReference>
<organism evidence="13 14">
    <name type="scientific">Patella caerulea</name>
    <name type="common">Rayed Mediterranean limpet</name>
    <dbReference type="NCBI Taxonomy" id="87958"/>
    <lineage>
        <taxon>Eukaryota</taxon>
        <taxon>Metazoa</taxon>
        <taxon>Spiralia</taxon>
        <taxon>Lophotrochozoa</taxon>
        <taxon>Mollusca</taxon>
        <taxon>Gastropoda</taxon>
        <taxon>Patellogastropoda</taxon>
        <taxon>Patelloidea</taxon>
        <taxon>Patellidae</taxon>
        <taxon>Patella</taxon>
    </lineage>
</organism>
<dbReference type="Proteomes" id="UP001347796">
    <property type="component" value="Unassembled WGS sequence"/>
</dbReference>
<dbReference type="SUPFAM" id="SSF88688">
    <property type="entry name" value="Families 57/38 glycoside transferase middle domain"/>
    <property type="match status" value="1"/>
</dbReference>
<dbReference type="Gene3D" id="2.60.40.1180">
    <property type="entry name" value="Golgi alpha-mannosidase II"/>
    <property type="match status" value="1"/>
</dbReference>
<dbReference type="GO" id="GO:0046872">
    <property type="term" value="F:metal ion binding"/>
    <property type="evidence" value="ECO:0007669"/>
    <property type="project" value="UniProtKB-KW"/>
</dbReference>
<dbReference type="InterPro" id="IPR000602">
    <property type="entry name" value="Glyco_hydro_38_N"/>
</dbReference>
<dbReference type="InterPro" id="IPR050843">
    <property type="entry name" value="Glycosyl_Hydrlase_38"/>
</dbReference>
<dbReference type="InterPro" id="IPR037094">
    <property type="entry name" value="Glyco_hydro_38_cen_sf"/>
</dbReference>
<keyword evidence="9 10" id="KW-0326">Glycosidase</keyword>
<comment type="cofactor">
    <cofactor evidence="10">
        <name>Zn(2+)</name>
        <dbReference type="ChEBI" id="CHEBI:29105"/>
    </cofactor>
    <text evidence="10">Binds 1 zinc ion per subunit.</text>
</comment>
<dbReference type="FunFam" id="2.60.40.1180:FF:000018">
    <property type="entry name" value="Alpha-mannosidase"/>
    <property type="match status" value="1"/>
</dbReference>
<evidence type="ECO:0000256" key="9">
    <source>
        <dbReference type="ARBA" id="ARBA00023295"/>
    </source>
</evidence>
<dbReference type="FunFam" id="1.20.1270.50:FF:000002">
    <property type="entry name" value="Alpha-mannosidase"/>
    <property type="match status" value="1"/>
</dbReference>
<evidence type="ECO:0000256" key="6">
    <source>
        <dbReference type="ARBA" id="ARBA00022833"/>
    </source>
</evidence>
<dbReference type="Pfam" id="PF01074">
    <property type="entry name" value="Glyco_hydro_38N"/>
    <property type="match status" value="1"/>
</dbReference>
<dbReference type="InterPro" id="IPR011682">
    <property type="entry name" value="Glyco_hydro_38_C"/>
</dbReference>
<protein>
    <recommendedName>
        <fullName evidence="3 10">Alpha-mannosidase</fullName>
        <ecNumber evidence="10">3.2.1.-</ecNumber>
    </recommendedName>
</protein>
<proteinExistence type="inferred from homology"/>
<dbReference type="FunFam" id="2.70.98.30:FF:000003">
    <property type="entry name" value="Alpha-mannosidase"/>
    <property type="match status" value="1"/>
</dbReference>
<sequence length="1019" mass="117471">MRFSLQKLVLAVAMIVTVQVVLYFWKLNKPKRTRNIFIMQQKLEEQVKEDGSCDYNKCNPVKDGMLNVHLIPHSHDDVGWLKTAEQYFTGEKAMSDARSQHSGTECVRCVLNTTIPLLLANPDRRFIFIEMAFLSRFWDEINDDVKQKIKQLIKDRKLEIAIGGWCMSDAATTFYNDIIDQHTLGFDFIDQHFGKCGQSRVGWHVDQFGHSREHSSIFAQMGFEGLIVGRIDFQDYTDRHEHKKMEFLWKSSASLGSKASLFTHVSYDGYYAPRELQFEGRSAGTVDASVQRYVADMMRIAKERAAVFKTNHLMFPMGADFAYKKADEWFANMDALIKHTNLRQADGSKINLLYSTPSCYLYHVNKEKQTFPTKSDDFFPYAIPPKAYWTGYFTSRAGLKLHVKRAGAMLQTCKELNVFNRLSNAFDKIDVLKKAQGILQHHDAITGTEKEHVAKDYNHLLSEGEVQCQSVIDEAYKMMLPQTSVKPPQQEFCYNLNISECSSTENSKQFVVNVYNPLSRHVTYWVRLPVSSTPYTVTDPNSQQLKLDILPVDDKTKTLPGRKSQAENELVFPAKLSPLGYGSFYVKSTTEGERAKTHKTMDGEEFAIQNEHIKVSFGKDGILKSVQNIKNGMEVKMEQDFYYYIGDTMMRPSGAYVFIPKFKDPTKVRGQNPVKVKLFKGEHVQEIRQEFSHWVSQIIRLYDTANYVELEWQVGPIPNQGYEGREVISHFKTDIKSEGHFYTDSNGREMLKRTRDKRETWKLDVIEPVSGNYYPITSRMFIQDDSRDTRITLMTDRCQAGGSIQDGAMELMVHRRLFRDDGLGVSENLNELDVDNKGITYKGKHYLFVDTKENSAELARDMALELHLPPTLSFMQTTKSYSEWTDLYNTKWSGLRDVIPPNLHVLTLDQTRKGEREIYLLRVEHLYEVNEHKLLSQSASLQLENLFESFDIIAISELSLGANFKTNEVKRMQWKTDDGLLTPEQIGSEQNTLHLDAPFNIILQPMEIRTFHIQIYPRS</sequence>
<dbReference type="InterPro" id="IPR011013">
    <property type="entry name" value="Gal_mutarotase_sf_dom"/>
</dbReference>
<keyword evidence="4 10" id="KW-0479">Metal-binding</keyword>
<dbReference type="GO" id="GO:0005764">
    <property type="term" value="C:lysosome"/>
    <property type="evidence" value="ECO:0007669"/>
    <property type="project" value="TreeGrafter"/>
</dbReference>
<dbReference type="SMART" id="SM00872">
    <property type="entry name" value="Alpha-mann_mid"/>
    <property type="match status" value="1"/>
</dbReference>
<dbReference type="Pfam" id="PF17677">
    <property type="entry name" value="Glyco_hydro38C2"/>
    <property type="match status" value="1"/>
</dbReference>
<evidence type="ECO:0000256" key="3">
    <source>
        <dbReference type="ARBA" id="ARBA00012752"/>
    </source>
</evidence>
<dbReference type="InterPro" id="IPR011330">
    <property type="entry name" value="Glyco_hydro/deAcase_b/a-brl"/>
</dbReference>
<dbReference type="InterPro" id="IPR041147">
    <property type="entry name" value="GH38_C"/>
</dbReference>
<keyword evidence="7" id="KW-1015">Disulfide bond</keyword>
<dbReference type="Gene3D" id="1.20.1270.50">
    <property type="entry name" value="Glycoside hydrolase family 38, central domain"/>
    <property type="match status" value="2"/>
</dbReference>
<feature type="transmembrane region" description="Helical" evidence="11">
    <location>
        <begin position="7"/>
        <end position="25"/>
    </location>
</feature>
<dbReference type="Pfam" id="PF07748">
    <property type="entry name" value="Glyco_hydro_38C"/>
    <property type="match status" value="1"/>
</dbReference>
<comment type="caution">
    <text evidence="13">The sequence shown here is derived from an EMBL/GenBank/DDBJ whole genome shotgun (WGS) entry which is preliminary data.</text>
</comment>
<evidence type="ECO:0000313" key="14">
    <source>
        <dbReference type="Proteomes" id="UP001347796"/>
    </source>
</evidence>
<dbReference type="Gene3D" id="2.60.40.1360">
    <property type="match status" value="1"/>
</dbReference>
<keyword evidence="8" id="KW-0325">Glycoprotein</keyword>
<dbReference type="EC" id="3.2.1.-" evidence="10"/>
<evidence type="ECO:0000256" key="1">
    <source>
        <dbReference type="ARBA" id="ARBA00000365"/>
    </source>
</evidence>
<gene>
    <name evidence="13" type="ORF">SNE40_020119</name>
</gene>
<dbReference type="Gene3D" id="2.70.98.30">
    <property type="entry name" value="Golgi alpha-mannosidase II, domain 4"/>
    <property type="match status" value="1"/>
</dbReference>
<evidence type="ECO:0000256" key="11">
    <source>
        <dbReference type="SAM" id="Phobius"/>
    </source>
</evidence>
<evidence type="ECO:0000256" key="2">
    <source>
        <dbReference type="ARBA" id="ARBA00009792"/>
    </source>
</evidence>
<dbReference type="GO" id="GO:0004559">
    <property type="term" value="F:alpha-mannosidase activity"/>
    <property type="evidence" value="ECO:0007669"/>
    <property type="project" value="UniProtKB-EC"/>
</dbReference>
<dbReference type="InterPro" id="IPR013780">
    <property type="entry name" value="Glyco_hydro_b"/>
</dbReference>
<dbReference type="GO" id="GO:0006013">
    <property type="term" value="P:mannose metabolic process"/>
    <property type="evidence" value="ECO:0007669"/>
    <property type="project" value="InterPro"/>
</dbReference>
<dbReference type="Pfam" id="PF09261">
    <property type="entry name" value="Alpha-mann_mid"/>
    <property type="match status" value="1"/>
</dbReference>
<keyword evidence="11" id="KW-0812">Transmembrane</keyword>
<dbReference type="AlphaFoldDB" id="A0AAN8J4K5"/>
<evidence type="ECO:0000256" key="8">
    <source>
        <dbReference type="ARBA" id="ARBA00023180"/>
    </source>
</evidence>
<dbReference type="Gene3D" id="3.20.110.10">
    <property type="entry name" value="Glycoside hydrolase 38, N terminal domain"/>
    <property type="match status" value="1"/>
</dbReference>
<evidence type="ECO:0000259" key="12">
    <source>
        <dbReference type="SMART" id="SM00872"/>
    </source>
</evidence>
<dbReference type="PANTHER" id="PTHR11607:SF3">
    <property type="entry name" value="LYSOSOMAL ALPHA-MANNOSIDASE"/>
    <property type="match status" value="1"/>
</dbReference>
<dbReference type="InterPro" id="IPR028995">
    <property type="entry name" value="Glyco_hydro_57/38_cen_sf"/>
</dbReference>
<comment type="catalytic activity">
    <reaction evidence="1">
        <text>Hydrolysis of terminal, non-reducing alpha-D-mannose residues in alpha-D-mannosides.</text>
        <dbReference type="EC" id="3.2.1.24"/>
    </reaction>
</comment>
<evidence type="ECO:0000256" key="5">
    <source>
        <dbReference type="ARBA" id="ARBA00022801"/>
    </source>
</evidence>
<feature type="domain" description="Glycoside hydrolase family 38 central" evidence="12">
    <location>
        <begin position="387"/>
        <end position="461"/>
    </location>
</feature>
<dbReference type="GO" id="GO:0030246">
    <property type="term" value="F:carbohydrate binding"/>
    <property type="evidence" value="ECO:0007669"/>
    <property type="project" value="InterPro"/>
</dbReference>
<evidence type="ECO:0000256" key="7">
    <source>
        <dbReference type="ARBA" id="ARBA00023157"/>
    </source>
</evidence>
<dbReference type="InterPro" id="IPR027291">
    <property type="entry name" value="Glyco_hydro_38_N_sf"/>
</dbReference>
<evidence type="ECO:0000256" key="10">
    <source>
        <dbReference type="RuleBase" id="RU361199"/>
    </source>
</evidence>
<dbReference type="FunFam" id="1.20.1270.50:FF:000003">
    <property type="entry name" value="Alpha-mannosidase"/>
    <property type="match status" value="1"/>
</dbReference>
<comment type="similarity">
    <text evidence="2 10">Belongs to the glycosyl hydrolase 38 family.</text>
</comment>
<name>A0AAN8J4K5_PATCE</name>
<dbReference type="InterPro" id="IPR015341">
    <property type="entry name" value="Glyco_hydro_38_cen"/>
</dbReference>
<keyword evidence="14" id="KW-1185">Reference proteome</keyword>
<accession>A0AAN8J4K5</accession>
<keyword evidence="11" id="KW-1133">Transmembrane helix</keyword>
<dbReference type="SUPFAM" id="SSF88713">
    <property type="entry name" value="Glycoside hydrolase/deacetylase"/>
    <property type="match status" value="1"/>
</dbReference>